<evidence type="ECO:0008006" key="4">
    <source>
        <dbReference type="Google" id="ProtNLM"/>
    </source>
</evidence>
<evidence type="ECO:0000313" key="2">
    <source>
        <dbReference type="EMBL" id="KAF1920271.1"/>
    </source>
</evidence>
<feature type="region of interest" description="Disordered" evidence="1">
    <location>
        <begin position="203"/>
        <end position="266"/>
    </location>
</feature>
<sequence>MCASAMSPPVEDRDSLPPPQPVAPPELNEVALCVVKSRVDRPADELEELRVMWKEVVETTDMGDLDAGARRKVLQDVGVLLSMTTPMAQEFLLAVQEARGQVELSMKVPAARMDFINRIFKRMKAQPKKNIAKAEEVWRDGLKWKRDEAKKAYVVDMIRLLQLPEAMAEAVFMRVGTALEHKRLAEEEKISVASDMAPAAENDKDIHPRQAHPAGLGSLSINDDAREKEEKVAVSYDKPEQKRKLAREKDESESTQQQAPAKKRTRTEYVPRVGEWKCGRCNFWNKPWATKCRLKARTCSGTREHDAKVVQEDDGAHEKSREYKTFVPMVSDWKCGVCGYYNLPFDNMCLGEDKANEDPIAREICTGYRRGAVFIQDDDGKHEKHFEPEWIGDWWCAYCRKFKPGYVTDCNGCGNSKNTCCEYTVKKGPGKKERQPDKYRRGYYRNPGMC</sequence>
<keyword evidence="3" id="KW-1185">Reference proteome</keyword>
<protein>
    <recommendedName>
        <fullName evidence="4">RanBP2-type domain-containing protein</fullName>
    </recommendedName>
</protein>
<dbReference type="EMBL" id="ML979132">
    <property type="protein sequence ID" value="KAF1920271.1"/>
    <property type="molecule type" value="Genomic_DNA"/>
</dbReference>
<reference evidence="2" key="1">
    <citation type="journal article" date="2020" name="Stud. Mycol.">
        <title>101 Dothideomycetes genomes: a test case for predicting lifestyles and emergence of pathogens.</title>
        <authorList>
            <person name="Haridas S."/>
            <person name="Albert R."/>
            <person name="Binder M."/>
            <person name="Bloem J."/>
            <person name="Labutti K."/>
            <person name="Salamov A."/>
            <person name="Andreopoulos B."/>
            <person name="Baker S."/>
            <person name="Barry K."/>
            <person name="Bills G."/>
            <person name="Bluhm B."/>
            <person name="Cannon C."/>
            <person name="Castanera R."/>
            <person name="Culley D."/>
            <person name="Daum C."/>
            <person name="Ezra D."/>
            <person name="Gonzalez J."/>
            <person name="Henrissat B."/>
            <person name="Kuo A."/>
            <person name="Liang C."/>
            <person name="Lipzen A."/>
            <person name="Lutzoni F."/>
            <person name="Magnuson J."/>
            <person name="Mondo S."/>
            <person name="Nolan M."/>
            <person name="Ohm R."/>
            <person name="Pangilinan J."/>
            <person name="Park H.-J."/>
            <person name="Ramirez L."/>
            <person name="Alfaro M."/>
            <person name="Sun H."/>
            <person name="Tritt A."/>
            <person name="Yoshinaga Y."/>
            <person name="Zwiers L.-H."/>
            <person name="Turgeon B."/>
            <person name="Goodwin S."/>
            <person name="Spatafora J."/>
            <person name="Crous P."/>
            <person name="Grigoriev I."/>
        </authorList>
    </citation>
    <scope>NUCLEOTIDE SEQUENCE</scope>
    <source>
        <strain evidence="2">HMLAC05119</strain>
    </source>
</reference>
<organism evidence="2 3">
    <name type="scientific">Ampelomyces quisqualis</name>
    <name type="common">Powdery mildew agent</name>
    <dbReference type="NCBI Taxonomy" id="50730"/>
    <lineage>
        <taxon>Eukaryota</taxon>
        <taxon>Fungi</taxon>
        <taxon>Dikarya</taxon>
        <taxon>Ascomycota</taxon>
        <taxon>Pezizomycotina</taxon>
        <taxon>Dothideomycetes</taxon>
        <taxon>Pleosporomycetidae</taxon>
        <taxon>Pleosporales</taxon>
        <taxon>Pleosporineae</taxon>
        <taxon>Phaeosphaeriaceae</taxon>
        <taxon>Ampelomyces</taxon>
    </lineage>
</organism>
<dbReference type="AlphaFoldDB" id="A0A6A5QWW6"/>
<dbReference type="Proteomes" id="UP000800096">
    <property type="component" value="Unassembled WGS sequence"/>
</dbReference>
<feature type="region of interest" description="Disordered" evidence="1">
    <location>
        <begin position="1"/>
        <end position="24"/>
    </location>
</feature>
<proteinExistence type="predicted"/>
<feature type="compositionally biased region" description="Basic and acidic residues" evidence="1">
    <location>
        <begin position="223"/>
        <end position="252"/>
    </location>
</feature>
<gene>
    <name evidence="2" type="ORF">BDU57DRAFT_561239</name>
</gene>
<dbReference type="OrthoDB" id="10412651at2759"/>
<accession>A0A6A5QWW6</accession>
<name>A0A6A5QWW6_AMPQU</name>
<evidence type="ECO:0000313" key="3">
    <source>
        <dbReference type="Proteomes" id="UP000800096"/>
    </source>
</evidence>
<evidence type="ECO:0000256" key="1">
    <source>
        <dbReference type="SAM" id="MobiDB-lite"/>
    </source>
</evidence>